<dbReference type="AlphaFoldDB" id="A0A2R6PVK2"/>
<dbReference type="PROSITE" id="PS50176">
    <property type="entry name" value="ARM_REPEAT"/>
    <property type="match status" value="1"/>
</dbReference>
<organism evidence="4 5">
    <name type="scientific">Actinidia chinensis var. chinensis</name>
    <name type="common">Chinese soft-hair kiwi</name>
    <dbReference type="NCBI Taxonomy" id="1590841"/>
    <lineage>
        <taxon>Eukaryota</taxon>
        <taxon>Viridiplantae</taxon>
        <taxon>Streptophyta</taxon>
        <taxon>Embryophyta</taxon>
        <taxon>Tracheophyta</taxon>
        <taxon>Spermatophyta</taxon>
        <taxon>Magnoliopsida</taxon>
        <taxon>eudicotyledons</taxon>
        <taxon>Gunneridae</taxon>
        <taxon>Pentapetalae</taxon>
        <taxon>asterids</taxon>
        <taxon>Ericales</taxon>
        <taxon>Actinidiaceae</taxon>
        <taxon>Actinidia</taxon>
    </lineage>
</organism>
<dbReference type="OMA" id="RHVTDCD"/>
<accession>A0A2R6PVK2</accession>
<feature type="domain" description="DUF7032" evidence="3">
    <location>
        <begin position="11"/>
        <end position="121"/>
    </location>
</feature>
<dbReference type="OrthoDB" id="7537227at2759"/>
<dbReference type="SUPFAM" id="SSF48371">
    <property type="entry name" value="ARM repeat"/>
    <property type="match status" value="1"/>
</dbReference>
<dbReference type="InterPro" id="IPR016024">
    <property type="entry name" value="ARM-type_fold"/>
</dbReference>
<keyword evidence="1" id="KW-0677">Repeat</keyword>
<feature type="repeat" description="ARM" evidence="2">
    <location>
        <begin position="179"/>
        <end position="222"/>
    </location>
</feature>
<evidence type="ECO:0000256" key="1">
    <source>
        <dbReference type="ARBA" id="ARBA00022737"/>
    </source>
</evidence>
<dbReference type="PANTHER" id="PTHR46043:SF13">
    <property type="entry name" value="ARM REPEAT SUPERFAMILY PROTEIN"/>
    <property type="match status" value="1"/>
</dbReference>
<reference evidence="5" key="2">
    <citation type="journal article" date="2018" name="BMC Genomics">
        <title>A manually annotated Actinidia chinensis var. chinensis (kiwifruit) genome highlights the challenges associated with draft genomes and gene prediction in plants.</title>
        <authorList>
            <person name="Pilkington S.M."/>
            <person name="Crowhurst R."/>
            <person name="Hilario E."/>
            <person name="Nardozza S."/>
            <person name="Fraser L."/>
            <person name="Peng Y."/>
            <person name="Gunaseelan K."/>
            <person name="Simpson R."/>
            <person name="Tahir J."/>
            <person name="Deroles S.C."/>
            <person name="Templeton K."/>
            <person name="Luo Z."/>
            <person name="Davy M."/>
            <person name="Cheng C."/>
            <person name="McNeilage M."/>
            <person name="Scaglione D."/>
            <person name="Liu Y."/>
            <person name="Zhang Q."/>
            <person name="Datson P."/>
            <person name="De Silva N."/>
            <person name="Gardiner S.E."/>
            <person name="Bassett H."/>
            <person name="Chagne D."/>
            <person name="McCallum J."/>
            <person name="Dzierzon H."/>
            <person name="Deng C."/>
            <person name="Wang Y.Y."/>
            <person name="Barron L."/>
            <person name="Manako K."/>
            <person name="Bowen J."/>
            <person name="Foster T.M."/>
            <person name="Erridge Z.A."/>
            <person name="Tiffin H."/>
            <person name="Waite C.N."/>
            <person name="Davies K.M."/>
            <person name="Grierson E.P."/>
            <person name="Laing W.A."/>
            <person name="Kirk R."/>
            <person name="Chen X."/>
            <person name="Wood M."/>
            <person name="Montefiori M."/>
            <person name="Brummell D.A."/>
            <person name="Schwinn K.E."/>
            <person name="Catanach A."/>
            <person name="Fullerton C."/>
            <person name="Li D."/>
            <person name="Meiyalaghan S."/>
            <person name="Nieuwenhuizen N."/>
            <person name="Read N."/>
            <person name="Prakash R."/>
            <person name="Hunter D."/>
            <person name="Zhang H."/>
            <person name="McKenzie M."/>
            <person name="Knabel M."/>
            <person name="Harris A."/>
            <person name="Allan A.C."/>
            <person name="Gleave A."/>
            <person name="Chen A."/>
            <person name="Janssen B.J."/>
            <person name="Plunkett B."/>
            <person name="Ampomah-Dwamena C."/>
            <person name="Voogd C."/>
            <person name="Leif D."/>
            <person name="Lafferty D."/>
            <person name="Souleyre E.J.F."/>
            <person name="Varkonyi-Gasic E."/>
            <person name="Gambi F."/>
            <person name="Hanley J."/>
            <person name="Yao J.L."/>
            <person name="Cheung J."/>
            <person name="David K.M."/>
            <person name="Warren B."/>
            <person name="Marsh K."/>
            <person name="Snowden K.C."/>
            <person name="Lin-Wang K."/>
            <person name="Brian L."/>
            <person name="Martinez-Sanchez M."/>
            <person name="Wang M."/>
            <person name="Ileperuma N."/>
            <person name="Macnee N."/>
            <person name="Campin R."/>
            <person name="McAtee P."/>
            <person name="Drummond R.S.M."/>
            <person name="Espley R.V."/>
            <person name="Ireland H.S."/>
            <person name="Wu R."/>
            <person name="Atkinson R.G."/>
            <person name="Karunairetnam S."/>
            <person name="Bulley S."/>
            <person name="Chunkath S."/>
            <person name="Hanley Z."/>
            <person name="Storey R."/>
            <person name="Thrimawithana A.H."/>
            <person name="Thomson S."/>
            <person name="David C."/>
            <person name="Testolin R."/>
            <person name="Huang H."/>
            <person name="Hellens R.P."/>
            <person name="Schaffer R.J."/>
        </authorList>
    </citation>
    <scope>NUCLEOTIDE SEQUENCE [LARGE SCALE GENOMIC DNA]</scope>
    <source>
        <strain evidence="5">cv. Red5</strain>
    </source>
</reference>
<keyword evidence="5" id="KW-1185">Reference proteome</keyword>
<dbReference type="InterPro" id="IPR011989">
    <property type="entry name" value="ARM-like"/>
</dbReference>
<dbReference type="SMART" id="SM00185">
    <property type="entry name" value="ARM"/>
    <property type="match status" value="6"/>
</dbReference>
<proteinExistence type="predicted"/>
<dbReference type="Gene3D" id="1.25.10.10">
    <property type="entry name" value="Leucine-rich Repeat Variant"/>
    <property type="match status" value="2"/>
</dbReference>
<dbReference type="InterPro" id="IPR000225">
    <property type="entry name" value="Armadillo"/>
</dbReference>
<gene>
    <name evidence="4" type="ORF">CEY00_Acc26844</name>
</gene>
<comment type="caution">
    <text evidence="4">The sequence shown here is derived from an EMBL/GenBank/DDBJ whole genome shotgun (WGS) entry which is preliminary data.</text>
</comment>
<dbReference type="InterPro" id="IPR054296">
    <property type="entry name" value="DUF7032"/>
</dbReference>
<dbReference type="Proteomes" id="UP000241394">
    <property type="component" value="Chromosome LG23"/>
</dbReference>
<dbReference type="Pfam" id="PF23005">
    <property type="entry name" value="DUF7032"/>
    <property type="match status" value="1"/>
</dbReference>
<evidence type="ECO:0000259" key="3">
    <source>
        <dbReference type="Pfam" id="PF23005"/>
    </source>
</evidence>
<dbReference type="EMBL" id="NKQK01000023">
    <property type="protein sequence ID" value="PSR96790.1"/>
    <property type="molecule type" value="Genomic_DNA"/>
</dbReference>
<protein>
    <submittedName>
        <fullName evidence="4">U-box domain-containing protein</fullName>
    </submittedName>
</protein>
<evidence type="ECO:0000256" key="2">
    <source>
        <dbReference type="PROSITE-ProRule" id="PRU00259"/>
    </source>
</evidence>
<dbReference type="PANTHER" id="PTHR46043">
    <property type="entry name" value="ARM REPEAT SUPERFAMILY PROTEIN"/>
    <property type="match status" value="1"/>
</dbReference>
<dbReference type="InParanoid" id="A0A2R6PVK2"/>
<dbReference type="Pfam" id="PF00514">
    <property type="entry name" value="Arm"/>
    <property type="match status" value="1"/>
</dbReference>
<sequence>MQIPENDPLNHANHLLEVLLDAIPRIHNFKGKWSLIRAKLADLKSQLADLADFPLFPTHTLSLDLLHSLSHTLSAALSLSTTCQGPALPDGKLRTQNDVDSVSARLDRHVSDADVLIKSGVLQNAAASGSKRESVRVEARNLITRLQIGTAESKNSAVESLLSLLQEDDKNVLIAVAQGVVPVLVRLLDSSSSSEIKEKTVTAIARVTTVDSSKHVLIAEGLLLLNNLLRVVESGSGFAKQNACIALQALCLSRDNARAIGSRGGISSLLAICHAGTPSSQAAAASVLRNLAAFAQIRENFLEENAVAVLLTLAASGTAAAQENAIGCLCNLLSDSTDMKLLIAREGGIRSLINFWDSVPNVRSLEIAIDLLKNLASCPQIAEVLVSEGFINRVVSVLSCGVLGVRISAAKAVYELGFTVKTRKELGECGAIPPLVRMMEGKAVEEKESAAKALSVLVGCATNRRLFRKEERGIVGAVQLLDPMTKNLDKKYPVSVLASLVHSKKCRKQMITAGACVHLQKLAETEVEGAKKLSESFGRGMIWGVFARP</sequence>
<dbReference type="FunCoup" id="A0A2R6PVK2">
    <property type="interactions" value="1956"/>
</dbReference>
<evidence type="ECO:0000313" key="5">
    <source>
        <dbReference type="Proteomes" id="UP000241394"/>
    </source>
</evidence>
<evidence type="ECO:0000313" key="4">
    <source>
        <dbReference type="EMBL" id="PSR96790.1"/>
    </source>
</evidence>
<dbReference type="Gramene" id="PSR96790">
    <property type="protein sequence ID" value="PSR96790"/>
    <property type="gene ID" value="CEY00_Acc26844"/>
</dbReference>
<name>A0A2R6PVK2_ACTCC</name>
<reference evidence="4 5" key="1">
    <citation type="submission" date="2017-07" db="EMBL/GenBank/DDBJ databases">
        <title>An improved, manually edited Actinidia chinensis var. chinensis (kiwifruit) genome highlights the challenges associated with draft genomes and gene prediction in plants.</title>
        <authorList>
            <person name="Pilkington S."/>
            <person name="Crowhurst R."/>
            <person name="Hilario E."/>
            <person name="Nardozza S."/>
            <person name="Fraser L."/>
            <person name="Peng Y."/>
            <person name="Gunaseelan K."/>
            <person name="Simpson R."/>
            <person name="Tahir J."/>
            <person name="Deroles S."/>
            <person name="Templeton K."/>
            <person name="Luo Z."/>
            <person name="Davy M."/>
            <person name="Cheng C."/>
            <person name="Mcneilage M."/>
            <person name="Scaglione D."/>
            <person name="Liu Y."/>
            <person name="Zhang Q."/>
            <person name="Datson P."/>
            <person name="De Silva N."/>
            <person name="Gardiner S."/>
            <person name="Bassett H."/>
            <person name="Chagne D."/>
            <person name="Mccallum J."/>
            <person name="Dzierzon H."/>
            <person name="Deng C."/>
            <person name="Wang Y.-Y."/>
            <person name="Barron N."/>
            <person name="Manako K."/>
            <person name="Bowen J."/>
            <person name="Foster T."/>
            <person name="Erridge Z."/>
            <person name="Tiffin H."/>
            <person name="Waite C."/>
            <person name="Davies K."/>
            <person name="Grierson E."/>
            <person name="Laing W."/>
            <person name="Kirk R."/>
            <person name="Chen X."/>
            <person name="Wood M."/>
            <person name="Montefiori M."/>
            <person name="Brummell D."/>
            <person name="Schwinn K."/>
            <person name="Catanach A."/>
            <person name="Fullerton C."/>
            <person name="Li D."/>
            <person name="Meiyalaghan S."/>
            <person name="Nieuwenhuizen N."/>
            <person name="Read N."/>
            <person name="Prakash R."/>
            <person name="Hunter D."/>
            <person name="Zhang H."/>
            <person name="Mckenzie M."/>
            <person name="Knabel M."/>
            <person name="Harris A."/>
            <person name="Allan A."/>
            <person name="Chen A."/>
            <person name="Janssen B."/>
            <person name="Plunkett B."/>
            <person name="Dwamena C."/>
            <person name="Voogd C."/>
            <person name="Leif D."/>
            <person name="Lafferty D."/>
            <person name="Souleyre E."/>
            <person name="Varkonyi-Gasic E."/>
            <person name="Gambi F."/>
            <person name="Hanley J."/>
            <person name="Yao J.-L."/>
            <person name="Cheung J."/>
            <person name="David K."/>
            <person name="Warren B."/>
            <person name="Marsh K."/>
            <person name="Snowden K."/>
            <person name="Lin-Wang K."/>
            <person name="Brian L."/>
            <person name="Martinez-Sanchez M."/>
            <person name="Wang M."/>
            <person name="Ileperuma N."/>
            <person name="Macnee N."/>
            <person name="Campin R."/>
            <person name="Mcatee P."/>
            <person name="Drummond R."/>
            <person name="Espley R."/>
            <person name="Ireland H."/>
            <person name="Wu R."/>
            <person name="Atkinson R."/>
            <person name="Karunairetnam S."/>
            <person name="Bulley S."/>
            <person name="Chunkath S."/>
            <person name="Hanley Z."/>
            <person name="Storey R."/>
            <person name="Thrimawithana A."/>
            <person name="Thomson S."/>
            <person name="David C."/>
            <person name="Testolin R."/>
        </authorList>
    </citation>
    <scope>NUCLEOTIDE SEQUENCE [LARGE SCALE GENOMIC DNA]</scope>
    <source>
        <strain evidence="5">cv. Red5</strain>
        <tissue evidence="4">Young leaf</tissue>
    </source>
</reference>